<protein>
    <submittedName>
        <fullName evidence="2">Paraquat-inducible protein A</fullName>
    </submittedName>
</protein>
<keyword evidence="1" id="KW-0812">Transmembrane</keyword>
<dbReference type="EMBL" id="JAGTUF010000018">
    <property type="protein sequence ID" value="MBR9973141.1"/>
    <property type="molecule type" value="Genomic_DNA"/>
</dbReference>
<feature type="transmembrane region" description="Helical" evidence="1">
    <location>
        <begin position="140"/>
        <end position="158"/>
    </location>
</feature>
<comment type="caution">
    <text evidence="2">The sequence shown here is derived from an EMBL/GenBank/DDBJ whole genome shotgun (WGS) entry which is preliminary data.</text>
</comment>
<feature type="transmembrane region" description="Helical" evidence="1">
    <location>
        <begin position="93"/>
        <end position="119"/>
    </location>
</feature>
<evidence type="ECO:0000313" key="3">
    <source>
        <dbReference type="Proteomes" id="UP000680714"/>
    </source>
</evidence>
<keyword evidence="1" id="KW-1133">Transmembrane helix</keyword>
<dbReference type="Proteomes" id="UP000680714">
    <property type="component" value="Unassembled WGS sequence"/>
</dbReference>
<proteinExistence type="predicted"/>
<keyword evidence="3" id="KW-1185">Reference proteome</keyword>
<feature type="transmembrane region" description="Helical" evidence="1">
    <location>
        <begin position="170"/>
        <end position="188"/>
    </location>
</feature>
<organism evidence="2 3">
    <name type="scientific">Magnetospirillum sulfuroxidans</name>
    <dbReference type="NCBI Taxonomy" id="611300"/>
    <lineage>
        <taxon>Bacteria</taxon>
        <taxon>Pseudomonadati</taxon>
        <taxon>Pseudomonadota</taxon>
        <taxon>Alphaproteobacteria</taxon>
        <taxon>Rhodospirillales</taxon>
        <taxon>Rhodospirillaceae</taxon>
        <taxon>Magnetospirillum</taxon>
    </lineage>
</organism>
<evidence type="ECO:0000256" key="1">
    <source>
        <dbReference type="SAM" id="Phobius"/>
    </source>
</evidence>
<sequence>MSRHLLTCPHCDALHRRPALRRGEKASCRRCGTVLLRQHRLTPEQVLALVVTALLVYVIANSFPIVNLQVQGLTNSTTLFGAVFALWDEGRQLMAVLVFATTQLFPLLDLAGMLALLLAVTRSGPRPSWFSPLLRFIQSLRPWGMTEVFMLGVVVSLVKLSGMAHILPGVALWAFAALTVLMAVILSFHPRQLWDEPRHD</sequence>
<keyword evidence="1" id="KW-0472">Membrane</keyword>
<dbReference type="InterPro" id="IPR007498">
    <property type="entry name" value="PqiA-like"/>
</dbReference>
<dbReference type="Pfam" id="PF04403">
    <property type="entry name" value="PqiA"/>
    <property type="match status" value="1"/>
</dbReference>
<gene>
    <name evidence="2" type="ORF">KEC16_15565</name>
</gene>
<reference evidence="2 3" key="1">
    <citation type="submission" date="2021-04" db="EMBL/GenBank/DDBJ databases">
        <title>Magnetospirillum sulfuroxidans sp. nov., a facultative chemolithoautotrophic sulfur-oxidizing alphaproteobacterium isolated from freshwater sediment and proposals for Paramagetospirillum gen. nov., and Magnetospirillaceae fam. nov.</title>
        <authorList>
            <person name="Koziaeva V."/>
            <person name="Geelhoed J.S."/>
            <person name="Sorokin D.Y."/>
            <person name="Grouzdev D.S."/>
        </authorList>
    </citation>
    <scope>NUCLEOTIDE SEQUENCE [LARGE SCALE GENOMIC DNA]</scope>
    <source>
        <strain evidence="2 3">J10</strain>
    </source>
</reference>
<accession>A0ABS5IFV4</accession>
<dbReference type="RefSeq" id="WP_211550595.1">
    <property type="nucleotide sequence ID" value="NZ_JAGTUF010000018.1"/>
</dbReference>
<evidence type="ECO:0000313" key="2">
    <source>
        <dbReference type="EMBL" id="MBR9973141.1"/>
    </source>
</evidence>
<name>A0ABS5IFV4_9PROT</name>
<feature type="transmembrane region" description="Helical" evidence="1">
    <location>
        <begin position="46"/>
        <end position="66"/>
    </location>
</feature>